<feature type="region of interest" description="Disordered" evidence="1">
    <location>
        <begin position="45"/>
        <end position="165"/>
    </location>
</feature>
<evidence type="ECO:0000256" key="2">
    <source>
        <dbReference type="SAM" id="SignalP"/>
    </source>
</evidence>
<evidence type="ECO:0000313" key="3">
    <source>
        <dbReference type="EMBL" id="KAF4508632.1"/>
    </source>
</evidence>
<feature type="signal peptide" evidence="2">
    <location>
        <begin position="1"/>
        <end position="17"/>
    </location>
</feature>
<comment type="caution">
    <text evidence="3">The sequence shown here is derived from an EMBL/GenBank/DDBJ whole genome shotgun (WGS) entry which is preliminary data.</text>
</comment>
<evidence type="ECO:0000313" key="4">
    <source>
        <dbReference type="Proteomes" id="UP000557566"/>
    </source>
</evidence>
<keyword evidence="2" id="KW-0732">Signal</keyword>
<name>A0A8H4PQM8_9HYPO</name>
<keyword evidence="4" id="KW-1185">Reference proteome</keyword>
<evidence type="ECO:0000256" key="1">
    <source>
        <dbReference type="SAM" id="MobiDB-lite"/>
    </source>
</evidence>
<feature type="compositionally biased region" description="Basic and acidic residues" evidence="1">
    <location>
        <begin position="104"/>
        <end position="134"/>
    </location>
</feature>
<protein>
    <submittedName>
        <fullName evidence="3">Uncharacterized protein</fullName>
    </submittedName>
</protein>
<proteinExistence type="predicted"/>
<feature type="chain" id="PRO_5034441850" evidence="2">
    <location>
        <begin position="18"/>
        <end position="165"/>
    </location>
</feature>
<accession>A0A8H4PQM8</accession>
<feature type="compositionally biased region" description="Basic and acidic residues" evidence="1">
    <location>
        <begin position="60"/>
        <end position="69"/>
    </location>
</feature>
<feature type="compositionally biased region" description="Basic and acidic residues" evidence="1">
    <location>
        <begin position="82"/>
        <end position="95"/>
    </location>
</feature>
<dbReference type="EMBL" id="JAAVMX010000005">
    <property type="protein sequence ID" value="KAF4508632.1"/>
    <property type="molecule type" value="Genomic_DNA"/>
</dbReference>
<organism evidence="3 4">
    <name type="scientific">Ophiocordyceps sinensis</name>
    <dbReference type="NCBI Taxonomy" id="72228"/>
    <lineage>
        <taxon>Eukaryota</taxon>
        <taxon>Fungi</taxon>
        <taxon>Dikarya</taxon>
        <taxon>Ascomycota</taxon>
        <taxon>Pezizomycotina</taxon>
        <taxon>Sordariomycetes</taxon>
        <taxon>Hypocreomycetidae</taxon>
        <taxon>Hypocreales</taxon>
        <taxon>Ophiocordycipitaceae</taxon>
        <taxon>Ophiocordyceps</taxon>
    </lineage>
</organism>
<feature type="compositionally biased region" description="Low complexity" evidence="1">
    <location>
        <begin position="145"/>
        <end position="159"/>
    </location>
</feature>
<sequence>MVRFTYTVLAMSLSVLAATIHNPTDLGARSEPELMGRDIAAMVLERRQDDNNTPDSPEVEQLKKERDAISPELTKARQGVTDAKKKIPQDVKDAIKAAQKNFKTTKDGLDQPTKDKLKEANDKIKAAKKAEKKGAAPSPDDEAPTAEAPVAEAPAAEAPAPAPAA</sequence>
<dbReference type="Proteomes" id="UP000557566">
    <property type="component" value="Unassembled WGS sequence"/>
</dbReference>
<reference evidence="3 4" key="1">
    <citation type="journal article" date="2020" name="Genome Biol. Evol.">
        <title>A new high-quality draft genome assembly of the Chinese cordyceps Ophiocordyceps sinensis.</title>
        <authorList>
            <person name="Shu R."/>
            <person name="Zhang J."/>
            <person name="Meng Q."/>
            <person name="Zhang H."/>
            <person name="Zhou G."/>
            <person name="Li M."/>
            <person name="Wu P."/>
            <person name="Zhao Y."/>
            <person name="Chen C."/>
            <person name="Qin Q."/>
        </authorList>
    </citation>
    <scope>NUCLEOTIDE SEQUENCE [LARGE SCALE GENOMIC DNA]</scope>
    <source>
        <strain evidence="3 4">IOZ07</strain>
    </source>
</reference>
<gene>
    <name evidence="3" type="ORF">G6O67_004983</name>
</gene>
<dbReference type="AlphaFoldDB" id="A0A8H4PQM8"/>
<dbReference type="OrthoDB" id="4868355at2759"/>